<evidence type="ECO:0000256" key="1">
    <source>
        <dbReference type="SAM" id="Coils"/>
    </source>
</evidence>
<accession>A0A0L1JRZ2</accession>
<proteinExistence type="predicted"/>
<gene>
    <name evidence="2" type="ORF">ATO11_03910</name>
</gene>
<organism evidence="2 3">
    <name type="scientific">Pseudaestuariivita atlantica</name>
    <dbReference type="NCBI Taxonomy" id="1317121"/>
    <lineage>
        <taxon>Bacteria</taxon>
        <taxon>Pseudomonadati</taxon>
        <taxon>Pseudomonadota</taxon>
        <taxon>Alphaproteobacteria</taxon>
        <taxon>Rhodobacterales</taxon>
        <taxon>Paracoccaceae</taxon>
        <taxon>Pseudaestuariivita</taxon>
    </lineage>
</organism>
<evidence type="ECO:0000313" key="2">
    <source>
        <dbReference type="EMBL" id="KNG94564.1"/>
    </source>
</evidence>
<dbReference type="RefSeq" id="WP_050529534.1">
    <property type="nucleotide sequence ID" value="NZ_AQQZ01000002.1"/>
</dbReference>
<feature type="coiled-coil region" evidence="1">
    <location>
        <begin position="679"/>
        <end position="706"/>
    </location>
</feature>
<dbReference type="Proteomes" id="UP000036938">
    <property type="component" value="Unassembled WGS sequence"/>
</dbReference>
<protein>
    <recommendedName>
        <fullName evidence="4">PIN like domain-containing protein</fullName>
    </recommendedName>
</protein>
<evidence type="ECO:0000313" key="3">
    <source>
        <dbReference type="Proteomes" id="UP000036938"/>
    </source>
</evidence>
<keyword evidence="1" id="KW-0175">Coiled coil</keyword>
<dbReference type="STRING" id="1317121.ATO11_03910"/>
<comment type="caution">
    <text evidence="2">The sequence shown here is derived from an EMBL/GenBank/DDBJ whole genome shotgun (WGS) entry which is preliminary data.</text>
</comment>
<dbReference type="EMBL" id="AQQZ01000002">
    <property type="protein sequence ID" value="KNG94564.1"/>
    <property type="molecule type" value="Genomic_DNA"/>
</dbReference>
<keyword evidence="3" id="KW-1185">Reference proteome</keyword>
<dbReference type="AlphaFoldDB" id="A0A0L1JRZ2"/>
<evidence type="ECO:0008006" key="4">
    <source>
        <dbReference type="Google" id="ProtNLM"/>
    </source>
</evidence>
<dbReference type="OrthoDB" id="9351026at2"/>
<name>A0A0L1JRZ2_9RHOB</name>
<reference evidence="2 3" key="1">
    <citation type="journal article" date="2015" name="Int. J. Syst. Evol. Microbiol.">
        <title>Aestuariivita atlantica sp. nov., isolated from deep sea sediment of the Atlantic Ocean.</title>
        <authorList>
            <person name="Li G."/>
            <person name="Lai Q."/>
            <person name="Du Y."/>
            <person name="Liu X."/>
            <person name="Sun F."/>
            <person name="Shao Z."/>
        </authorList>
    </citation>
    <scope>NUCLEOTIDE SEQUENCE [LARGE SCALE GENOMIC DNA]</scope>
    <source>
        <strain evidence="2 3">22II-S11-z3</strain>
    </source>
</reference>
<sequence>MTKGRRFGLIREEQFHQLFRRSAFLAREFFGQIESHRFSNEKVGRKIIYVYDTSILTALTAPWSVGPLQGRSRHGLGQLLPRMYQIATEYGLDAEDRKVLRVQRAAEDRLAIRITELLANAAVEGANAAWKDGGRNSSPPLWQMRAHFEETNRLRDAIRHRVDSLKGTQRLQNEADRRNHMKKFVELALKSWAKNGERHSLPDFLDYVVDEIMTREVLSGFGVARQSASLNAFDRKCFKLEDLADYNVAGLETLFGMEYSPMEREAHAFLERYWQERLQRKVRASSTETWRIQRDAEALAELAIVNRRILDHGFDLRVVLVTGDRNLVEASYNGSDKIETSLDDIVGRFYGGGDYSEFRRRTELLNEFFLNVADGQDERKNWFDRFSLHYVRHLHAFAHDEIAEGVQTAKVFSFLSGLFVDTAGPILQKRRLLEDISLGRKTEKPPRNFREEFLDVIENWDRLALRKVKQSRFSSWHSLDETSQAHLVQIISDDLKRLSGGETSEPLDFEAAAIWMMEYVDRTRDRTMLHFSNLGTEMLQGTGGGWIVRNPPDLQFSNLKNTKAIFDKLASRYGYAGAKQDAFHKDFEAISDDVPEDQREDGRLECHLQFLALGAAFAAADKWSVAESHAHRALAILDRAKAHDVIPSIPPIRNDKGELVCNFSGREAHFLSAVCKRIRAENDADLDEAEIELKKALEAFDEDRDASEPFMETGLLALRHLAERMSISLSRYYIARANCDADECVNDTEEKHCADCAKARDALFDAAEELYSDQAVEQLTTAGPSLSALSLATNAVQLSVIRAYWIRETDGDVGEAGKWMSDAALLAALGMLDRIRAERKFIFNETSRAYEALGRYIAHARGLEVAEPPTAEGVIAVIADLNNHMIATYDPWRFRRIRKFLQGERKLVETT</sequence>